<keyword evidence="3" id="KW-1185">Reference proteome</keyword>
<gene>
    <name evidence="2" type="ORF">C666_06840</name>
</gene>
<proteinExistence type="predicted"/>
<accession>N6Z4A9</accession>
<reference evidence="2 3" key="1">
    <citation type="submission" date="2012-09" db="EMBL/GenBank/DDBJ databases">
        <title>Draft Genome Sequences of 6 Strains from Genus Thauera.</title>
        <authorList>
            <person name="Liu B."/>
            <person name="Shapleigh J.P."/>
            <person name="Frostegard A.H."/>
        </authorList>
    </citation>
    <scope>NUCLEOTIDE SEQUENCE [LARGE SCALE GENOMIC DNA]</scope>
    <source>
        <strain evidence="3">47Lol / DSM 12138</strain>
    </source>
</reference>
<comment type="caution">
    <text evidence="2">The sequence shown here is derived from an EMBL/GenBank/DDBJ whole genome shotgun (WGS) entry which is preliminary data.</text>
</comment>
<evidence type="ECO:0008006" key="4">
    <source>
        <dbReference type="Google" id="ProtNLM"/>
    </source>
</evidence>
<dbReference type="AlphaFoldDB" id="N6Z4A9"/>
<organism evidence="2 3">
    <name type="scientific">Thauera linaloolentis (strain DSM 12138 / JCM 21573 / CCUG 41526 / CIP 105981 / IAM 15112 / NBRC 102519 / 47Lol)</name>
    <dbReference type="NCBI Taxonomy" id="1123367"/>
    <lineage>
        <taxon>Bacteria</taxon>
        <taxon>Pseudomonadati</taxon>
        <taxon>Pseudomonadota</taxon>
        <taxon>Betaproteobacteria</taxon>
        <taxon>Rhodocyclales</taxon>
        <taxon>Zoogloeaceae</taxon>
        <taxon>Thauera</taxon>
    </lineage>
</organism>
<sequence length="110" mass="11397">MNVKAILAALCLSASGAAFSATSGEDTALVPPTANGQGLTRAEVLADLALWTRAGMPQHANSESASDLTSSAYREAYARYLRLRSSAAYAEEVRRIADLRGEPAPLASGG</sequence>
<name>N6Z4A9_THAL4</name>
<dbReference type="InterPro" id="IPR025421">
    <property type="entry name" value="DUF4148"/>
</dbReference>
<evidence type="ECO:0000256" key="1">
    <source>
        <dbReference type="SAM" id="SignalP"/>
    </source>
</evidence>
<evidence type="ECO:0000313" key="3">
    <source>
        <dbReference type="Proteomes" id="UP000013232"/>
    </source>
</evidence>
<dbReference type="STRING" id="1123367.GCA_000621305_01191"/>
<dbReference type="eggNOG" id="ENOG5033DT8">
    <property type="taxonomic scope" value="Bacteria"/>
</dbReference>
<dbReference type="EMBL" id="AMXE01000017">
    <property type="protein sequence ID" value="ENO89278.1"/>
    <property type="molecule type" value="Genomic_DNA"/>
</dbReference>
<feature type="signal peptide" evidence="1">
    <location>
        <begin position="1"/>
        <end position="20"/>
    </location>
</feature>
<keyword evidence="1" id="KW-0732">Signal</keyword>
<protein>
    <recommendedName>
        <fullName evidence="4">DUF4148 domain-containing protein</fullName>
    </recommendedName>
</protein>
<dbReference type="Pfam" id="PF13663">
    <property type="entry name" value="DUF4148"/>
    <property type="match status" value="1"/>
</dbReference>
<evidence type="ECO:0000313" key="2">
    <source>
        <dbReference type="EMBL" id="ENO89278.1"/>
    </source>
</evidence>
<feature type="chain" id="PRO_5004128942" description="DUF4148 domain-containing protein" evidence="1">
    <location>
        <begin position="21"/>
        <end position="110"/>
    </location>
</feature>
<dbReference type="Proteomes" id="UP000013232">
    <property type="component" value="Unassembled WGS sequence"/>
</dbReference>